<sequence length="540" mass="61116">MKLLKQLGLVLFLIGLSIFTGSIFTGNFNLSQSQLDDFISSKGYKSEVIASELQKAVVTEEALNIIQFSSRVRAAYEASNQHYNELIAKYDAEKNWDKKGEQYQYKIYGKPHTLSYELAKQAGNGPTKNSSGLWWWLTFGIAIIGALLFILPNFVLLGSAGIKNNAIYLESSTNRGWIAWLVLVYLVVFYLLLYFMPDYVVNWTFILDPISTFLNGGEASQWFVYGFLYCVIMIVMAIRMYIKYRHNKYQVIRTTSVLFFQIVFAFLIPEIMTSLNMPGYDFKNAFPLDYDFFFEWNLDSLRNSGAVGLFILVWGVILTIVIVPVMVYFFGKRWYCSWVCGCGGLAETLGDPYRQHSNKSLNAWKLERWVIHSVLVFSLVMTVVTLYCYFSGAEAFLGIKSQWIKDTYSFLIGAWFAGVIGTGFYPIFGNRVWCRFGCPLAAYLGLVQRFKSRFRITTNGGQCISCGNCSTYCEQGIDVRAYAQKGENIVRASCVGCGICSAVCPRGVLKLENGPEKGRINPTDVLLGNDVDLMDLVNNK</sequence>
<comment type="caution">
    <text evidence="9">The sequence shown here is derived from an EMBL/GenBank/DDBJ whole genome shotgun (WGS) entry which is preliminary data.</text>
</comment>
<evidence type="ECO:0000256" key="2">
    <source>
        <dbReference type="ARBA" id="ARBA00022485"/>
    </source>
</evidence>
<feature type="transmembrane region" description="Helical" evidence="7">
    <location>
        <begin position="7"/>
        <end position="28"/>
    </location>
</feature>
<dbReference type="RefSeq" id="WP_148544051.1">
    <property type="nucleotide sequence ID" value="NZ_VSDQ01000679.1"/>
</dbReference>
<reference evidence="9 10" key="1">
    <citation type="submission" date="2019-08" db="EMBL/GenBank/DDBJ databases">
        <title>Seonamhaeicola sediminis sp. nov., isolated from marine sediment.</title>
        <authorList>
            <person name="Cao W.R."/>
        </authorList>
    </citation>
    <scope>NUCLEOTIDE SEQUENCE [LARGE SCALE GENOMIC DNA]</scope>
    <source>
        <strain evidence="9 10">B011</strain>
    </source>
</reference>
<dbReference type="OrthoDB" id="9806398at2"/>
<organism evidence="9 10">
    <name type="scientific">Seonamhaeicola marinus</name>
    <dbReference type="NCBI Taxonomy" id="1912246"/>
    <lineage>
        <taxon>Bacteria</taxon>
        <taxon>Pseudomonadati</taxon>
        <taxon>Bacteroidota</taxon>
        <taxon>Flavobacteriia</taxon>
        <taxon>Flavobacteriales</taxon>
        <taxon>Flavobacteriaceae</taxon>
    </lineage>
</organism>
<dbReference type="Pfam" id="PF13187">
    <property type="entry name" value="Fer4_9"/>
    <property type="match status" value="1"/>
</dbReference>
<gene>
    <name evidence="9" type="ORF">FUA24_15995</name>
</gene>
<proteinExistence type="predicted"/>
<dbReference type="GO" id="GO:0046872">
    <property type="term" value="F:metal ion binding"/>
    <property type="evidence" value="ECO:0007669"/>
    <property type="project" value="UniProtKB-KW"/>
</dbReference>
<evidence type="ECO:0000259" key="8">
    <source>
        <dbReference type="PROSITE" id="PS51379"/>
    </source>
</evidence>
<feature type="transmembrane region" description="Helical" evidence="7">
    <location>
        <begin position="410"/>
        <end position="428"/>
    </location>
</feature>
<dbReference type="Proteomes" id="UP000323930">
    <property type="component" value="Unassembled WGS sequence"/>
</dbReference>
<protein>
    <submittedName>
        <fullName evidence="9">4Fe-4S binding protein</fullName>
    </submittedName>
</protein>
<keyword evidence="7" id="KW-0812">Transmembrane</keyword>
<dbReference type="GO" id="GO:0051539">
    <property type="term" value="F:4 iron, 4 sulfur cluster binding"/>
    <property type="evidence" value="ECO:0007669"/>
    <property type="project" value="UniProtKB-KW"/>
</dbReference>
<dbReference type="Gene3D" id="3.30.70.20">
    <property type="match status" value="1"/>
</dbReference>
<dbReference type="GO" id="GO:0005886">
    <property type="term" value="C:plasma membrane"/>
    <property type="evidence" value="ECO:0007669"/>
    <property type="project" value="TreeGrafter"/>
</dbReference>
<evidence type="ECO:0000256" key="5">
    <source>
        <dbReference type="ARBA" id="ARBA00023004"/>
    </source>
</evidence>
<keyword evidence="3" id="KW-0479">Metal-binding</keyword>
<dbReference type="PANTHER" id="PTHR30176">
    <property type="entry name" value="FERREDOXIN-TYPE PROTEIN NAPH"/>
    <property type="match status" value="1"/>
</dbReference>
<feature type="transmembrane region" description="Helical" evidence="7">
    <location>
        <begin position="177"/>
        <end position="196"/>
    </location>
</feature>
<evidence type="ECO:0000256" key="7">
    <source>
        <dbReference type="SAM" id="Phobius"/>
    </source>
</evidence>
<feature type="domain" description="4Fe-4S ferredoxin-type" evidence="8">
    <location>
        <begin position="454"/>
        <end position="482"/>
    </location>
</feature>
<feature type="domain" description="4Fe-4S ferredoxin-type" evidence="8">
    <location>
        <begin position="485"/>
        <end position="514"/>
    </location>
</feature>
<dbReference type="EMBL" id="VSDQ01000679">
    <property type="protein sequence ID" value="TYA74808.1"/>
    <property type="molecule type" value="Genomic_DNA"/>
</dbReference>
<dbReference type="PROSITE" id="PS00198">
    <property type="entry name" value="4FE4S_FER_1"/>
    <property type="match status" value="1"/>
</dbReference>
<keyword evidence="4" id="KW-0249">Electron transport</keyword>
<accession>A0A5D0HU19</accession>
<dbReference type="InterPro" id="IPR017900">
    <property type="entry name" value="4Fe4S_Fe_S_CS"/>
</dbReference>
<feature type="transmembrane region" description="Helical" evidence="7">
    <location>
        <begin position="306"/>
        <end position="330"/>
    </location>
</feature>
<keyword evidence="7" id="KW-0472">Membrane</keyword>
<keyword evidence="10" id="KW-1185">Reference proteome</keyword>
<evidence type="ECO:0000313" key="10">
    <source>
        <dbReference type="Proteomes" id="UP000323930"/>
    </source>
</evidence>
<evidence type="ECO:0000256" key="4">
    <source>
        <dbReference type="ARBA" id="ARBA00022982"/>
    </source>
</evidence>
<dbReference type="SUPFAM" id="SSF54862">
    <property type="entry name" value="4Fe-4S ferredoxins"/>
    <property type="match status" value="1"/>
</dbReference>
<feature type="transmembrane region" description="Helical" evidence="7">
    <location>
        <begin position="369"/>
        <end position="390"/>
    </location>
</feature>
<evidence type="ECO:0000256" key="6">
    <source>
        <dbReference type="ARBA" id="ARBA00023014"/>
    </source>
</evidence>
<dbReference type="InterPro" id="IPR017896">
    <property type="entry name" value="4Fe4S_Fe-S-bd"/>
</dbReference>
<name>A0A5D0HU19_9FLAO</name>
<keyword evidence="1" id="KW-0813">Transport</keyword>
<keyword evidence="7" id="KW-1133">Transmembrane helix</keyword>
<evidence type="ECO:0000256" key="3">
    <source>
        <dbReference type="ARBA" id="ARBA00022723"/>
    </source>
</evidence>
<keyword evidence="2" id="KW-0004">4Fe-4S</keyword>
<keyword evidence="5" id="KW-0408">Iron</keyword>
<dbReference type="PANTHER" id="PTHR30176:SF3">
    <property type="entry name" value="FERREDOXIN-TYPE PROTEIN NAPH"/>
    <property type="match status" value="1"/>
</dbReference>
<dbReference type="PROSITE" id="PS51379">
    <property type="entry name" value="4FE4S_FER_2"/>
    <property type="match status" value="2"/>
</dbReference>
<keyword evidence="6" id="KW-0411">Iron-sulfur</keyword>
<feature type="transmembrane region" description="Helical" evidence="7">
    <location>
        <begin position="222"/>
        <end position="242"/>
    </location>
</feature>
<feature type="transmembrane region" description="Helical" evidence="7">
    <location>
        <begin position="254"/>
        <end position="272"/>
    </location>
</feature>
<feature type="transmembrane region" description="Helical" evidence="7">
    <location>
        <begin position="133"/>
        <end position="156"/>
    </location>
</feature>
<dbReference type="AlphaFoldDB" id="A0A5D0HU19"/>
<evidence type="ECO:0000313" key="9">
    <source>
        <dbReference type="EMBL" id="TYA74808.1"/>
    </source>
</evidence>
<dbReference type="Pfam" id="PF12801">
    <property type="entry name" value="Fer4_5"/>
    <property type="match status" value="2"/>
</dbReference>
<dbReference type="InterPro" id="IPR051684">
    <property type="entry name" value="Electron_Trans/Redox"/>
</dbReference>
<evidence type="ECO:0000256" key="1">
    <source>
        <dbReference type="ARBA" id="ARBA00022448"/>
    </source>
</evidence>